<name>A0A938YG98_9ACTN</name>
<dbReference type="Pfam" id="PF20434">
    <property type="entry name" value="BD-FAE"/>
    <property type="match status" value="1"/>
</dbReference>
<sequence length="262" mass="27508">MRIDIREWAYGPHPSQTVKLFLPAASHLPVALVVHGGFWRARYGIELAEPLARDLTRYGVAAAAVEYRRVGDGGGWPTTLTDLTLAADSLRTHGQEAADGRLLLDRVAAVGHSAGGHLAAWLAHRGGLRAGTAGSLAPGEPGIRLVGAVAQAGVLDLVAASRQTLGAGAVDALMEGHPGSMPQRYHHASPVAHVGDGARVVCVHGDADEDVPLSQSERYVEAARAVGDPVRLIVLPGTGHMELIDPASTAWAICREQLLRML</sequence>
<evidence type="ECO:0000313" key="3">
    <source>
        <dbReference type="EMBL" id="MBM9477140.1"/>
    </source>
</evidence>
<feature type="domain" description="BD-FAE-like" evidence="2">
    <location>
        <begin position="24"/>
        <end position="219"/>
    </location>
</feature>
<comment type="caution">
    <text evidence="3">The sequence shown here is derived from an EMBL/GenBank/DDBJ whole genome shotgun (WGS) entry which is preliminary data.</text>
</comment>
<keyword evidence="1" id="KW-0378">Hydrolase</keyword>
<accession>A0A938YG98</accession>
<dbReference type="InterPro" id="IPR029058">
    <property type="entry name" value="AB_hydrolase_fold"/>
</dbReference>
<gene>
    <name evidence="3" type="ORF">JL107_11835</name>
</gene>
<proteinExistence type="predicted"/>
<reference evidence="3" key="1">
    <citation type="submission" date="2021-01" db="EMBL/GenBank/DDBJ databases">
        <title>KCTC 19127 draft genome.</title>
        <authorList>
            <person name="An D."/>
        </authorList>
    </citation>
    <scope>NUCLEOTIDE SEQUENCE</scope>
    <source>
        <strain evidence="3">KCTC 19127</strain>
    </source>
</reference>
<dbReference type="SUPFAM" id="SSF53474">
    <property type="entry name" value="alpha/beta-Hydrolases"/>
    <property type="match status" value="1"/>
</dbReference>
<evidence type="ECO:0000256" key="1">
    <source>
        <dbReference type="ARBA" id="ARBA00022801"/>
    </source>
</evidence>
<dbReference type="PANTHER" id="PTHR48081">
    <property type="entry name" value="AB HYDROLASE SUPERFAMILY PROTEIN C4A8.06C"/>
    <property type="match status" value="1"/>
</dbReference>
<evidence type="ECO:0000259" key="2">
    <source>
        <dbReference type="Pfam" id="PF20434"/>
    </source>
</evidence>
<protein>
    <submittedName>
        <fullName evidence="3">Prolyl oligopeptidase family serine peptidase</fullName>
    </submittedName>
</protein>
<dbReference type="Proteomes" id="UP000663801">
    <property type="component" value="Unassembled WGS sequence"/>
</dbReference>
<dbReference type="PANTHER" id="PTHR48081:SF33">
    <property type="entry name" value="KYNURENINE FORMAMIDASE"/>
    <property type="match status" value="1"/>
</dbReference>
<organism evidence="3 4">
    <name type="scientific">Nakamurella flavida</name>
    <dbReference type="NCBI Taxonomy" id="363630"/>
    <lineage>
        <taxon>Bacteria</taxon>
        <taxon>Bacillati</taxon>
        <taxon>Actinomycetota</taxon>
        <taxon>Actinomycetes</taxon>
        <taxon>Nakamurellales</taxon>
        <taxon>Nakamurellaceae</taxon>
        <taxon>Nakamurella</taxon>
    </lineage>
</organism>
<dbReference type="AlphaFoldDB" id="A0A938YG98"/>
<evidence type="ECO:0000313" key="4">
    <source>
        <dbReference type="Proteomes" id="UP000663801"/>
    </source>
</evidence>
<dbReference type="InterPro" id="IPR050300">
    <property type="entry name" value="GDXG_lipolytic_enzyme"/>
</dbReference>
<dbReference type="Gene3D" id="3.40.50.1820">
    <property type="entry name" value="alpha/beta hydrolase"/>
    <property type="match status" value="1"/>
</dbReference>
<dbReference type="GO" id="GO:0016787">
    <property type="term" value="F:hydrolase activity"/>
    <property type="evidence" value="ECO:0007669"/>
    <property type="project" value="UniProtKB-KW"/>
</dbReference>
<dbReference type="RefSeq" id="WP_205257230.1">
    <property type="nucleotide sequence ID" value="NZ_BAAAPV010000001.1"/>
</dbReference>
<keyword evidence="4" id="KW-1185">Reference proteome</keyword>
<dbReference type="EMBL" id="JAERWL010000009">
    <property type="protein sequence ID" value="MBM9477140.1"/>
    <property type="molecule type" value="Genomic_DNA"/>
</dbReference>
<dbReference type="InterPro" id="IPR049492">
    <property type="entry name" value="BD-FAE-like_dom"/>
</dbReference>